<dbReference type="Pfam" id="PF00012">
    <property type="entry name" value="HSP70"/>
    <property type="match status" value="1"/>
</dbReference>
<dbReference type="GO" id="GO:0030968">
    <property type="term" value="P:endoplasmic reticulum unfolded protein response"/>
    <property type="evidence" value="ECO:0007669"/>
    <property type="project" value="TreeGrafter"/>
</dbReference>
<dbReference type="InterPro" id="IPR043129">
    <property type="entry name" value="ATPase_NBD"/>
</dbReference>
<organism evidence="6 7">
    <name type="scientific">Panagrolaimus davidi</name>
    <dbReference type="NCBI Taxonomy" id="227884"/>
    <lineage>
        <taxon>Eukaryota</taxon>
        <taxon>Metazoa</taxon>
        <taxon>Ecdysozoa</taxon>
        <taxon>Nematoda</taxon>
        <taxon>Chromadorea</taxon>
        <taxon>Rhabditida</taxon>
        <taxon>Tylenchina</taxon>
        <taxon>Panagrolaimomorpha</taxon>
        <taxon>Panagrolaimoidea</taxon>
        <taxon>Panagrolaimidae</taxon>
        <taxon>Panagrolaimus</taxon>
    </lineage>
</organism>
<dbReference type="GO" id="GO:0140662">
    <property type="term" value="F:ATP-dependent protein folding chaperone"/>
    <property type="evidence" value="ECO:0007669"/>
    <property type="project" value="InterPro"/>
</dbReference>
<accession>A0A914QCH9</accession>
<reference evidence="7" key="1">
    <citation type="submission" date="2022-11" db="UniProtKB">
        <authorList>
            <consortium name="WormBaseParasite"/>
        </authorList>
    </citation>
    <scope>IDENTIFICATION</scope>
</reference>
<dbReference type="Gene3D" id="3.30.30.30">
    <property type="match status" value="1"/>
</dbReference>
<sequence>MALIGSYILGASGLRVRDSKTEEYQAYWMNDNILPDTIKEWTVDLTKERTTAVFSKCPKLECLVIVDPGIYTNDCINAAFDIAKTYTTKIKIIPALMARFSYVSSKTDNHPRNLKEFLIIVTICRDLCDWHVLQLTANGYDYIKGKNDTINISIKKVIFFLFIDYLYEKKDFDKTVQTMAKRYCNYKTILLFSKGDEEFVSKINIRCEKMFVPNWNQMLTEGGIEKGIWMKNTAVAKSKDIIDFASGMSLKLGDRAPFSLIKQGSKLPITREYQHVDYDKITRESCNIFQNELAFEVYKFNLNVQIDKNGQCLIDFQSQKQLFSTPNTVDDSTALNLNDSSANTSLEYDSVEEEPFEKPVINKSNKAVIGYSLFSKTCRFYNPNTGKEETIKCSSSNELTFTNTAAVNDGSPTKRVEDLISQIQTPFIDAIVFVHDGRFPIEWLKQARDVARKRTSRIYFISEPMALMLNVVKTMKTSVKENQTLALTFIYGSNCLIYFLKRDSSCYNLIDEAEYNTPSLEKVRNVLLTRRSTDVAVIISDRLSDEIRETFVYKEKSILKVEFIEIENYGKCYVDGALAKAQKVADGCENYFDILQNCGHLKIKIDDRLGPNLCPAYDQVPKTIKKVVSVNGVKELKVIQYKSAFNKREFVLYCNSNIPSSWDEIEITIKLYLAGLFEVIISPVLKPIIVEETPLQQNIIVANSISNFDPSLIPSKTFNGRAKSQEQLHNLGCTFVVFLNEEDCSASIEVLVNEKFYQIKNPSGNIWTPAYVSFVKEKIRIGERAVKDFRRRPEFVVFDMIRLLGRSSHQINPNPAWRFSIAQHPQNQNSIVYEVETYEGRRALTPELALGLYFKAMKKLAESISNRPQTRVTVYIPAYYKTIHNNALKEACNFANLSLVQTMQYPRD</sequence>
<dbReference type="SUPFAM" id="SSF53067">
    <property type="entry name" value="Actin-like ATPase domain"/>
    <property type="match status" value="1"/>
</dbReference>
<dbReference type="PANTHER" id="PTHR45639:SF3">
    <property type="entry name" value="HYPOXIA UP-REGULATED PROTEIN 1"/>
    <property type="match status" value="1"/>
</dbReference>
<evidence type="ECO:0000256" key="1">
    <source>
        <dbReference type="ARBA" id="ARBA00007381"/>
    </source>
</evidence>
<name>A0A914QCH9_9BILA</name>
<dbReference type="Proteomes" id="UP000887578">
    <property type="component" value="Unplaced"/>
</dbReference>
<evidence type="ECO:0000256" key="3">
    <source>
        <dbReference type="ARBA" id="ARBA00022840"/>
    </source>
</evidence>
<keyword evidence="6" id="KW-1185">Reference proteome</keyword>
<dbReference type="AlphaFoldDB" id="A0A914QCH9"/>
<dbReference type="PANTHER" id="PTHR45639">
    <property type="entry name" value="HSC70CB, ISOFORM G-RELATED"/>
    <property type="match status" value="1"/>
</dbReference>
<protein>
    <recommendedName>
        <fullName evidence="5">Hypoxia up-regulated protein 1</fullName>
    </recommendedName>
</protein>
<dbReference type="GO" id="GO:0005524">
    <property type="term" value="F:ATP binding"/>
    <property type="evidence" value="ECO:0007669"/>
    <property type="project" value="UniProtKB-KW"/>
</dbReference>
<evidence type="ECO:0000256" key="4">
    <source>
        <dbReference type="ARBA" id="ARBA00023186"/>
    </source>
</evidence>
<comment type="similarity">
    <text evidence="1">Belongs to the heat shock protein 70 family.</text>
</comment>
<keyword evidence="3" id="KW-0067">ATP-binding</keyword>
<dbReference type="GO" id="GO:0034663">
    <property type="term" value="C:endoplasmic reticulum chaperone complex"/>
    <property type="evidence" value="ECO:0007669"/>
    <property type="project" value="TreeGrafter"/>
</dbReference>
<evidence type="ECO:0000313" key="7">
    <source>
        <dbReference type="WBParaSite" id="PDA_v2.g27014.t1"/>
    </source>
</evidence>
<evidence type="ECO:0000256" key="2">
    <source>
        <dbReference type="ARBA" id="ARBA00022741"/>
    </source>
</evidence>
<keyword evidence="2" id="KW-0547">Nucleotide-binding</keyword>
<keyword evidence="4" id="KW-0143">Chaperone</keyword>
<dbReference type="WBParaSite" id="PDA_v2.g27014.t1">
    <property type="protein sequence ID" value="PDA_v2.g27014.t1"/>
    <property type="gene ID" value="PDA_v2.g27014"/>
</dbReference>
<evidence type="ECO:0000256" key="5">
    <source>
        <dbReference type="ARBA" id="ARBA00040503"/>
    </source>
</evidence>
<proteinExistence type="inferred from homology"/>
<evidence type="ECO:0000313" key="6">
    <source>
        <dbReference type="Proteomes" id="UP000887578"/>
    </source>
</evidence>
<dbReference type="InterPro" id="IPR013126">
    <property type="entry name" value="Hsp_70_fam"/>
</dbReference>
<dbReference type="Gene3D" id="3.30.420.40">
    <property type="match status" value="1"/>
</dbReference>